<evidence type="ECO:0000313" key="2">
    <source>
        <dbReference type="Proteomes" id="UP001054945"/>
    </source>
</evidence>
<comment type="caution">
    <text evidence="1">The sequence shown here is derived from an EMBL/GenBank/DDBJ whole genome shotgun (WGS) entry which is preliminary data.</text>
</comment>
<proteinExistence type="predicted"/>
<dbReference type="AlphaFoldDB" id="A0AAV4VX34"/>
<dbReference type="EMBL" id="BPLR01015130">
    <property type="protein sequence ID" value="GIY73830.1"/>
    <property type="molecule type" value="Genomic_DNA"/>
</dbReference>
<name>A0AAV4VX34_CAEEX</name>
<sequence>MGLLSHLHASAPPLIGVKVIKSHQFRKWFFFSLPSPLWERLNGLFSFFFFERNEWNNKRELVEVLNVASKRKENVKIVVEIRHFICCSGAVEGEVPESDVNNPNGPIKIGGIDGVIKPSSYAAAPHWGEGCKNRINFGNGFFFHHPHHYGRVKWAFPSSSWRGMNGIIKAS</sequence>
<evidence type="ECO:0000313" key="1">
    <source>
        <dbReference type="EMBL" id="GIY73830.1"/>
    </source>
</evidence>
<gene>
    <name evidence="1" type="ORF">CEXT_414581</name>
</gene>
<reference evidence="1 2" key="1">
    <citation type="submission" date="2021-06" db="EMBL/GenBank/DDBJ databases">
        <title>Caerostris extrusa draft genome.</title>
        <authorList>
            <person name="Kono N."/>
            <person name="Arakawa K."/>
        </authorList>
    </citation>
    <scope>NUCLEOTIDE SEQUENCE [LARGE SCALE GENOMIC DNA]</scope>
</reference>
<accession>A0AAV4VX34</accession>
<dbReference type="Proteomes" id="UP001054945">
    <property type="component" value="Unassembled WGS sequence"/>
</dbReference>
<organism evidence="1 2">
    <name type="scientific">Caerostris extrusa</name>
    <name type="common">Bark spider</name>
    <name type="synonym">Caerostris bankana</name>
    <dbReference type="NCBI Taxonomy" id="172846"/>
    <lineage>
        <taxon>Eukaryota</taxon>
        <taxon>Metazoa</taxon>
        <taxon>Ecdysozoa</taxon>
        <taxon>Arthropoda</taxon>
        <taxon>Chelicerata</taxon>
        <taxon>Arachnida</taxon>
        <taxon>Araneae</taxon>
        <taxon>Araneomorphae</taxon>
        <taxon>Entelegynae</taxon>
        <taxon>Araneoidea</taxon>
        <taxon>Araneidae</taxon>
        <taxon>Caerostris</taxon>
    </lineage>
</organism>
<keyword evidence="2" id="KW-1185">Reference proteome</keyword>
<protein>
    <submittedName>
        <fullName evidence="1">Uncharacterized protein</fullName>
    </submittedName>
</protein>